<comment type="caution">
    <text evidence="2">The sequence shown here is derived from an EMBL/GenBank/DDBJ whole genome shotgun (WGS) entry which is preliminary data.</text>
</comment>
<dbReference type="SUPFAM" id="SSF55298">
    <property type="entry name" value="YjgF-like"/>
    <property type="match status" value="1"/>
</dbReference>
<keyword evidence="3" id="KW-1185">Reference proteome</keyword>
<dbReference type="InterPro" id="IPR006175">
    <property type="entry name" value="YjgF/YER057c/UK114"/>
</dbReference>
<dbReference type="PANTHER" id="PTHR43857">
    <property type="entry name" value="BLR7761 PROTEIN"/>
    <property type="match status" value="1"/>
</dbReference>
<evidence type="ECO:0000256" key="1">
    <source>
        <dbReference type="SAM" id="MobiDB-lite"/>
    </source>
</evidence>
<sequence length="145" mass="15588">MTSKVKITTTQQNGRTHASSGSSWEGVIGYSRAVRVRDQIHVTGTVGVEADGKYSPSLAAQTRRAFAIITAALEALGGKPADVVRTRIYVTDISKWKEVGQVHGELFGEIRPALTMVQVAALIDADAQVEIEVEAVVQDEDPRLA</sequence>
<dbReference type="Gene3D" id="3.30.1330.40">
    <property type="entry name" value="RutC-like"/>
    <property type="match status" value="1"/>
</dbReference>
<reference evidence="2 3" key="1">
    <citation type="submission" date="2023-03" db="EMBL/GenBank/DDBJ databases">
        <title>Paludisphaera mucosa sp. nov. a novel planctomycete from northern fen.</title>
        <authorList>
            <person name="Ivanova A."/>
        </authorList>
    </citation>
    <scope>NUCLEOTIDE SEQUENCE [LARGE SCALE GENOMIC DNA]</scope>
    <source>
        <strain evidence="2 3">Pla2</strain>
    </source>
</reference>
<dbReference type="EMBL" id="JARRAG010000001">
    <property type="protein sequence ID" value="MDG3003587.1"/>
    <property type="molecule type" value="Genomic_DNA"/>
</dbReference>
<organism evidence="2 3">
    <name type="scientific">Paludisphaera mucosa</name>
    <dbReference type="NCBI Taxonomy" id="3030827"/>
    <lineage>
        <taxon>Bacteria</taxon>
        <taxon>Pseudomonadati</taxon>
        <taxon>Planctomycetota</taxon>
        <taxon>Planctomycetia</taxon>
        <taxon>Isosphaerales</taxon>
        <taxon>Isosphaeraceae</taxon>
        <taxon>Paludisphaera</taxon>
    </lineage>
</organism>
<gene>
    <name evidence="2" type="ORF">PZE19_07395</name>
</gene>
<protein>
    <submittedName>
        <fullName evidence="2">RidA family protein</fullName>
    </submittedName>
</protein>
<feature type="region of interest" description="Disordered" evidence="1">
    <location>
        <begin position="1"/>
        <end position="22"/>
    </location>
</feature>
<name>A0ABT6F7U7_9BACT</name>
<dbReference type="PANTHER" id="PTHR43857:SF1">
    <property type="entry name" value="YJGH FAMILY PROTEIN"/>
    <property type="match status" value="1"/>
</dbReference>
<evidence type="ECO:0000313" key="3">
    <source>
        <dbReference type="Proteomes" id="UP001216907"/>
    </source>
</evidence>
<dbReference type="Pfam" id="PF01042">
    <property type="entry name" value="Ribonuc_L-PSP"/>
    <property type="match status" value="1"/>
</dbReference>
<dbReference type="CDD" id="cd06154">
    <property type="entry name" value="YjgF_YER057c_UK114_like_6"/>
    <property type="match status" value="1"/>
</dbReference>
<dbReference type="Proteomes" id="UP001216907">
    <property type="component" value="Unassembled WGS sequence"/>
</dbReference>
<proteinExistence type="predicted"/>
<dbReference type="RefSeq" id="WP_277859937.1">
    <property type="nucleotide sequence ID" value="NZ_JARRAG010000001.1"/>
</dbReference>
<evidence type="ECO:0000313" key="2">
    <source>
        <dbReference type="EMBL" id="MDG3003587.1"/>
    </source>
</evidence>
<accession>A0ABT6F7U7</accession>
<dbReference type="InterPro" id="IPR035959">
    <property type="entry name" value="RutC-like_sf"/>
</dbReference>